<evidence type="ECO:0000256" key="3">
    <source>
        <dbReference type="SAM" id="SignalP"/>
    </source>
</evidence>
<dbReference type="Gene3D" id="3.40.50.2300">
    <property type="match status" value="2"/>
</dbReference>
<dbReference type="InterPro" id="IPR051010">
    <property type="entry name" value="BCAA_transport"/>
</dbReference>
<dbReference type="Pfam" id="PF13458">
    <property type="entry name" value="Peripla_BP_6"/>
    <property type="match status" value="1"/>
</dbReference>
<dbReference type="CDD" id="cd06345">
    <property type="entry name" value="PBP1_ABC_ligand_binding-like"/>
    <property type="match status" value="1"/>
</dbReference>
<keyword evidence="6" id="KW-1185">Reference proteome</keyword>
<evidence type="ECO:0000256" key="1">
    <source>
        <dbReference type="ARBA" id="ARBA00010062"/>
    </source>
</evidence>
<dbReference type="InterPro" id="IPR028082">
    <property type="entry name" value="Peripla_BP_I"/>
</dbReference>
<organism evidence="5 6">
    <name type="scientific">Ramlibacter algicola</name>
    <dbReference type="NCBI Taxonomy" id="2795217"/>
    <lineage>
        <taxon>Bacteria</taxon>
        <taxon>Pseudomonadati</taxon>
        <taxon>Pseudomonadota</taxon>
        <taxon>Betaproteobacteria</taxon>
        <taxon>Burkholderiales</taxon>
        <taxon>Comamonadaceae</taxon>
        <taxon>Ramlibacter</taxon>
    </lineage>
</organism>
<evidence type="ECO:0000313" key="6">
    <source>
        <dbReference type="Proteomes" id="UP000617041"/>
    </source>
</evidence>
<dbReference type="PANTHER" id="PTHR30483">
    <property type="entry name" value="LEUCINE-SPECIFIC-BINDING PROTEIN"/>
    <property type="match status" value="1"/>
</dbReference>
<evidence type="ECO:0000259" key="4">
    <source>
        <dbReference type="Pfam" id="PF13458"/>
    </source>
</evidence>
<comment type="caution">
    <text evidence="5">The sequence shown here is derived from an EMBL/GenBank/DDBJ whole genome shotgun (WGS) entry which is preliminary data.</text>
</comment>
<dbReference type="EMBL" id="JAEDAO010000001">
    <property type="protein sequence ID" value="MBK0391987.1"/>
    <property type="molecule type" value="Genomic_DNA"/>
</dbReference>
<evidence type="ECO:0000313" key="5">
    <source>
        <dbReference type="EMBL" id="MBK0391987.1"/>
    </source>
</evidence>
<feature type="domain" description="Leucine-binding protein" evidence="4">
    <location>
        <begin position="27"/>
        <end position="363"/>
    </location>
</feature>
<dbReference type="SUPFAM" id="SSF53822">
    <property type="entry name" value="Periplasmic binding protein-like I"/>
    <property type="match status" value="1"/>
</dbReference>
<gene>
    <name evidence="5" type="ORF">I8E28_05245</name>
</gene>
<dbReference type="Proteomes" id="UP000617041">
    <property type="component" value="Unassembled WGS sequence"/>
</dbReference>
<reference evidence="5" key="1">
    <citation type="submission" date="2020-12" db="EMBL/GenBank/DDBJ databases">
        <title>Ramlibacter sp. nov., isolated from a freshwater alga, Cryptomonas.</title>
        <authorList>
            <person name="Kim H.M."/>
            <person name="Jeon C.O."/>
        </authorList>
    </citation>
    <scope>NUCLEOTIDE SEQUENCE</scope>
    <source>
        <strain evidence="5">CrO1</strain>
    </source>
</reference>
<sequence length="404" mass="44105">MDIRTLRTLIAIGTALATFPALAADPPILIGASITQSPPGSVVQGTQVKDGMEILKDMVNAKGGILGRQVKVLYEDNQGIPEKGRAATEKLITNDKVVALAGGHQSSVCLAEIEVAHRYKVPYVNTNCWSDDVRKRGYPEVFNTSPYNTLVSSSMATTLAAMGVKKVVAFAENTDYGIGQAKLTGELLKQKAPNIDYKYETLDRSSKDFTAVMLPLRANPPDVIVMSMLPPAAYIVMNQAYEQGVAPSAKTLLYDGGGLVDYPDFWQNVKEGGKHLLSFALYHPAMPQTQLAKDIAAEYKKRTGADINRLVLQAADSLHLVLEGIKSAKSTEPDKLAQAMRTMKFDSLRGVSNFSTKEGFGYQQWLDIPYVNYEVTEIKQPVGQTVMLQAPGQKFDTSKIVRPK</sequence>
<evidence type="ECO:0000256" key="2">
    <source>
        <dbReference type="ARBA" id="ARBA00022729"/>
    </source>
</evidence>
<dbReference type="RefSeq" id="WP_200786953.1">
    <property type="nucleotide sequence ID" value="NZ_JAEDAO010000001.1"/>
</dbReference>
<feature type="chain" id="PRO_5037345064" evidence="3">
    <location>
        <begin position="24"/>
        <end position="404"/>
    </location>
</feature>
<comment type="similarity">
    <text evidence="1">Belongs to the leucine-binding protein family.</text>
</comment>
<feature type="signal peptide" evidence="3">
    <location>
        <begin position="1"/>
        <end position="23"/>
    </location>
</feature>
<dbReference type="AlphaFoldDB" id="A0A934UQY3"/>
<proteinExistence type="inferred from homology"/>
<name>A0A934UQY3_9BURK</name>
<dbReference type="InterPro" id="IPR028081">
    <property type="entry name" value="Leu-bd"/>
</dbReference>
<dbReference type="PANTHER" id="PTHR30483:SF6">
    <property type="entry name" value="PERIPLASMIC BINDING PROTEIN OF ABC TRANSPORTER FOR NATURAL AMINO ACIDS"/>
    <property type="match status" value="1"/>
</dbReference>
<keyword evidence="2 3" id="KW-0732">Signal</keyword>
<accession>A0A934UQY3</accession>
<protein>
    <submittedName>
        <fullName evidence="5">ABC transporter substrate-binding protein</fullName>
    </submittedName>
</protein>